<evidence type="ECO:0000259" key="2">
    <source>
        <dbReference type="Pfam" id="PF10081"/>
    </source>
</evidence>
<dbReference type="PATRIC" id="fig|1265738.3.peg.6862"/>
<protein>
    <recommendedName>
        <fullName evidence="6">Membrane-spanning protein</fullName>
    </recommendedName>
</protein>
<dbReference type="ESTHER" id="9plan-m5rax4">
    <property type="family name" value="Abhydrolase_9"/>
</dbReference>
<feature type="transmembrane region" description="Helical" evidence="1">
    <location>
        <begin position="112"/>
        <end position="137"/>
    </location>
</feature>
<comment type="caution">
    <text evidence="4">The sequence shown here is derived from an EMBL/GenBank/DDBJ whole genome shotgun (WGS) entry which is preliminary data.</text>
</comment>
<keyword evidence="1" id="KW-0812">Transmembrane</keyword>
<keyword evidence="1" id="KW-1133">Transmembrane helix</keyword>
<reference evidence="4 5" key="1">
    <citation type="journal article" date="2013" name="Mar. Genomics">
        <title>Expression of sulfatases in Rhodopirellula baltica and the diversity of sulfatases in the genus Rhodopirellula.</title>
        <authorList>
            <person name="Wegner C.E."/>
            <person name="Richter-Heitmann T."/>
            <person name="Klindworth A."/>
            <person name="Klockow C."/>
            <person name="Richter M."/>
            <person name="Achstetter T."/>
            <person name="Glockner F.O."/>
            <person name="Harder J."/>
        </authorList>
    </citation>
    <scope>NUCLEOTIDE SEQUENCE [LARGE SCALE GENOMIC DNA]</scope>
    <source>
        <strain evidence="4 5">SM1</strain>
    </source>
</reference>
<dbReference type="Proteomes" id="UP000011991">
    <property type="component" value="Unassembled WGS sequence"/>
</dbReference>
<feature type="transmembrane region" description="Helical" evidence="1">
    <location>
        <begin position="158"/>
        <end position="181"/>
    </location>
</feature>
<evidence type="ECO:0008006" key="6">
    <source>
        <dbReference type="Google" id="ProtNLM"/>
    </source>
</evidence>
<dbReference type="InterPro" id="IPR027788">
    <property type="entry name" value="Alpha/beta-hydrolase_N_dom"/>
</dbReference>
<sequence length="543" mass="60794">MANRYCESFSFVGLAFATLFFAASLSPSLLPRVFFVQGLLSGIALAIGYGIGVFAIWLWRYLELPELRGQVARAGKITTLVGVLLFAVIFLWRLTVWQNSIRERMEMPPLESAYPLTVIGIAIVFGGVLIAAARMLGGCFIWLDRRLSRWVPRRVSKVLTTVILSYLLIVIVNGVLARAALHVADNVFSKIDEVVDEEIPQPTDPFASGSPESLITWDSIGRQGKEFVVAEPSQETLTEFLGEDTVDPVRVYVGLRSTQTMQQRAKLALEELKRVGGFDRSILVVATPTGTGWLDPGAVHTLEFLHAGDTAIVSMQYSYLPSWITILVDPNRSRDSARALFDEIYAYWRTLPKDDRPKLYLHGLSLGALGSEVCMDLFTLFEDPIQGGLWSGPPFPSTRWSAVTQGRNPDSPVWLPRFRDGSMLRFTGQQNSIDDFGDRWGPMRFVYIQHASDPMTFFHPSLMFRKPQWLSGERGPDVSPYLDWYPIVTFLQVACDLPMATSVPSGYGHNMSAANYIDAWVAVTDPSDWSKSDIERLKQRFAE</sequence>
<evidence type="ECO:0000256" key="1">
    <source>
        <dbReference type="SAM" id="Phobius"/>
    </source>
</evidence>
<keyword evidence="1" id="KW-0472">Membrane</keyword>
<dbReference type="InterPro" id="IPR027787">
    <property type="entry name" value="Alpha/beta-hydrolase_catalytic"/>
</dbReference>
<feature type="transmembrane region" description="Helical" evidence="1">
    <location>
        <begin position="71"/>
        <end position="92"/>
    </location>
</feature>
<gene>
    <name evidence="4" type="ORF">RMSM_06874</name>
</gene>
<evidence type="ECO:0000313" key="5">
    <source>
        <dbReference type="Proteomes" id="UP000011991"/>
    </source>
</evidence>
<feature type="domain" description="Alpha/beta-hydrolase catalytic" evidence="2">
    <location>
        <begin position="249"/>
        <end position="537"/>
    </location>
</feature>
<keyword evidence="5" id="KW-1185">Reference proteome</keyword>
<proteinExistence type="predicted"/>
<name>M5RAX4_9BACT</name>
<evidence type="ECO:0000313" key="4">
    <source>
        <dbReference type="EMBL" id="EMI16206.1"/>
    </source>
</evidence>
<feature type="domain" description="Alpha/beta-hydrolase N-terminal" evidence="3">
    <location>
        <begin position="25"/>
        <end position="229"/>
    </location>
</feature>
<dbReference type="InterPro" id="IPR012037">
    <property type="entry name" value="Alpha/beta-hydrolase_fam"/>
</dbReference>
<dbReference type="PIRSF" id="PIRSF007542">
    <property type="entry name" value="UCP007542"/>
    <property type="match status" value="1"/>
</dbReference>
<dbReference type="Pfam" id="PF15420">
    <property type="entry name" value="Abhydrolase_9_N"/>
    <property type="match status" value="1"/>
</dbReference>
<dbReference type="EMBL" id="ANOG01000984">
    <property type="protein sequence ID" value="EMI16206.1"/>
    <property type="molecule type" value="Genomic_DNA"/>
</dbReference>
<dbReference type="Pfam" id="PF10081">
    <property type="entry name" value="Abhydrolase_9"/>
    <property type="match status" value="1"/>
</dbReference>
<dbReference type="AlphaFoldDB" id="M5RAX4"/>
<feature type="transmembrane region" description="Helical" evidence="1">
    <location>
        <begin position="34"/>
        <end position="59"/>
    </location>
</feature>
<accession>M5RAX4</accession>
<organism evidence="4 5">
    <name type="scientific">Rhodopirellula maiorica SM1</name>
    <dbReference type="NCBI Taxonomy" id="1265738"/>
    <lineage>
        <taxon>Bacteria</taxon>
        <taxon>Pseudomonadati</taxon>
        <taxon>Planctomycetota</taxon>
        <taxon>Planctomycetia</taxon>
        <taxon>Pirellulales</taxon>
        <taxon>Pirellulaceae</taxon>
        <taxon>Novipirellula</taxon>
    </lineage>
</organism>
<evidence type="ECO:0000259" key="3">
    <source>
        <dbReference type="Pfam" id="PF15420"/>
    </source>
</evidence>